<sequence length="65" mass="7521">MSDKPVVNIDNRNWYMFDLKYTDCDGRSFAIPFYAISRYHAACIVDDIRNTATLGDQTVEILKLD</sequence>
<dbReference type="Proteomes" id="UP000028630">
    <property type="component" value="Unassembled WGS sequence"/>
</dbReference>
<evidence type="ECO:0000313" key="2">
    <source>
        <dbReference type="Proteomes" id="UP000028630"/>
    </source>
</evidence>
<dbReference type="AlphaFoldDB" id="A0A085ASC7"/>
<dbReference type="EMBL" id="JMTB01000011">
    <property type="protein sequence ID" value="KFC13122.1"/>
    <property type="molecule type" value="Genomic_DNA"/>
</dbReference>
<protein>
    <submittedName>
        <fullName evidence="1">Uncharacterized protein</fullName>
    </submittedName>
</protein>
<evidence type="ECO:0000313" key="1">
    <source>
        <dbReference type="EMBL" id="KFC13122.1"/>
    </source>
</evidence>
<comment type="caution">
    <text evidence="1">The sequence shown here is derived from an EMBL/GenBank/DDBJ whole genome shotgun (WGS) entry which is preliminary data.</text>
</comment>
<name>A0A085ASC7_9ENTR</name>
<gene>
    <name evidence="1" type="ORF">GTGU_00164</name>
</gene>
<proteinExistence type="predicted"/>
<accession>A0A085ASC7</accession>
<organism evidence="1 2">
    <name type="scientific">Trabulsiella guamensis ATCC 49490</name>
    <dbReference type="NCBI Taxonomy" id="1005994"/>
    <lineage>
        <taxon>Bacteria</taxon>
        <taxon>Pseudomonadati</taxon>
        <taxon>Pseudomonadota</taxon>
        <taxon>Gammaproteobacteria</taxon>
        <taxon>Enterobacterales</taxon>
        <taxon>Enterobacteriaceae</taxon>
        <taxon>Trabulsiella</taxon>
    </lineage>
</organism>
<reference evidence="2" key="1">
    <citation type="submission" date="2014-05" db="EMBL/GenBank/DDBJ databases">
        <title>ATOL: Assembling a taxonomically balanced genome-scale reconstruction of the evolutionary history of the Enterobacteriaceae.</title>
        <authorList>
            <person name="Plunkett G. III"/>
            <person name="Neeno-Eckwall E.C."/>
            <person name="Glasner J.D."/>
            <person name="Perna N.T."/>
        </authorList>
    </citation>
    <scope>NUCLEOTIDE SEQUENCE [LARGE SCALE GENOMIC DNA]</scope>
    <source>
        <strain evidence="2">ATCC 49490</strain>
    </source>
</reference>
<keyword evidence="2" id="KW-1185">Reference proteome</keyword>